<sequence>MSLNQKILRLRDVVGTTGLSKSSVYRLLSMQLFPAPVKLGLAAVGWRSNEIEAWIQSRPTVGAV</sequence>
<protein>
    <submittedName>
        <fullName evidence="1">AlpA family transcriptional regulator</fullName>
    </submittedName>
</protein>
<dbReference type="PANTHER" id="PTHR36154">
    <property type="entry name" value="DNA-BINDING TRANSCRIPTIONAL ACTIVATOR ALPA"/>
    <property type="match status" value="1"/>
</dbReference>
<proteinExistence type="predicted"/>
<dbReference type="Proteomes" id="UP000260665">
    <property type="component" value="Unassembled WGS sequence"/>
</dbReference>
<dbReference type="Pfam" id="PF05930">
    <property type="entry name" value="Phage_AlpA"/>
    <property type="match status" value="1"/>
</dbReference>
<dbReference type="InterPro" id="IPR010260">
    <property type="entry name" value="AlpA"/>
</dbReference>
<keyword evidence="2" id="KW-1185">Reference proteome</keyword>
<dbReference type="OrthoDB" id="5398721at2"/>
<gene>
    <name evidence="1" type="ORF">DIC66_07150</name>
</gene>
<reference evidence="1 2" key="1">
    <citation type="submission" date="2018-05" db="EMBL/GenBank/DDBJ databases">
        <title>Rhodoferax soyangensis sp.nov., isolated from an oligotrophic freshwater lake.</title>
        <authorList>
            <person name="Park M."/>
        </authorList>
    </citation>
    <scope>NUCLEOTIDE SEQUENCE [LARGE SCALE GENOMIC DNA]</scope>
    <source>
        <strain evidence="1 2">IMCC26218</strain>
    </source>
</reference>
<organism evidence="1 2">
    <name type="scientific">Rhodoferax lacus</name>
    <dbReference type="NCBI Taxonomy" id="2184758"/>
    <lineage>
        <taxon>Bacteria</taxon>
        <taxon>Pseudomonadati</taxon>
        <taxon>Pseudomonadota</taxon>
        <taxon>Betaproteobacteria</taxon>
        <taxon>Burkholderiales</taxon>
        <taxon>Comamonadaceae</taxon>
        <taxon>Rhodoferax</taxon>
    </lineage>
</organism>
<accession>A0A3E1RF07</accession>
<evidence type="ECO:0000313" key="2">
    <source>
        <dbReference type="Proteomes" id="UP000260665"/>
    </source>
</evidence>
<dbReference type="Gene3D" id="1.10.238.160">
    <property type="match status" value="1"/>
</dbReference>
<name>A0A3E1RF07_9BURK</name>
<dbReference type="PANTHER" id="PTHR36154:SF1">
    <property type="entry name" value="DNA-BINDING TRANSCRIPTIONAL ACTIVATOR ALPA"/>
    <property type="match status" value="1"/>
</dbReference>
<dbReference type="EMBL" id="QFZK01000003">
    <property type="protein sequence ID" value="RFO97801.1"/>
    <property type="molecule type" value="Genomic_DNA"/>
</dbReference>
<evidence type="ECO:0000313" key="1">
    <source>
        <dbReference type="EMBL" id="RFO97801.1"/>
    </source>
</evidence>
<comment type="caution">
    <text evidence="1">The sequence shown here is derived from an EMBL/GenBank/DDBJ whole genome shotgun (WGS) entry which is preliminary data.</text>
</comment>
<dbReference type="InterPro" id="IPR052931">
    <property type="entry name" value="Prophage_regulatory_activator"/>
</dbReference>
<dbReference type="AlphaFoldDB" id="A0A3E1RF07"/>